<evidence type="ECO:0000313" key="2">
    <source>
        <dbReference type="Proteomes" id="UP000588017"/>
    </source>
</evidence>
<dbReference type="EMBL" id="JACHEH010000020">
    <property type="protein sequence ID" value="MBB6169929.1"/>
    <property type="molecule type" value="Genomic_DNA"/>
</dbReference>
<comment type="caution">
    <text evidence="1">The sequence shown here is derived from an EMBL/GenBank/DDBJ whole genome shotgun (WGS) entry which is preliminary data.</text>
</comment>
<evidence type="ECO:0000313" key="1">
    <source>
        <dbReference type="EMBL" id="MBB6169929.1"/>
    </source>
</evidence>
<name>A0A841KKY5_9HYPH</name>
<keyword evidence="2" id="KW-1185">Reference proteome</keyword>
<organism evidence="1 2">
    <name type="scientific">Chelatococcus composti</name>
    <dbReference type="NCBI Taxonomy" id="1743235"/>
    <lineage>
        <taxon>Bacteria</taxon>
        <taxon>Pseudomonadati</taxon>
        <taxon>Pseudomonadota</taxon>
        <taxon>Alphaproteobacteria</taxon>
        <taxon>Hyphomicrobiales</taxon>
        <taxon>Chelatococcaceae</taxon>
        <taxon>Chelatococcus</taxon>
    </lineage>
</organism>
<dbReference type="InterPro" id="IPR053842">
    <property type="entry name" value="NikA-like"/>
</dbReference>
<dbReference type="Pfam" id="PF21983">
    <property type="entry name" value="NikA-like"/>
    <property type="match status" value="1"/>
</dbReference>
<dbReference type="RefSeq" id="WP_183336752.1">
    <property type="nucleotide sequence ID" value="NZ_BMHX01000019.1"/>
</dbReference>
<proteinExistence type="predicted"/>
<sequence>MDDGTKWESGRRDRTMRFRVTAEEACEIETRAKSVGLTYSDYLRSAALNHRIRSVYDLKAVADLGRVNGDLGRVAGLLKLWLAEKRGQGARPIDVEKMMADFRTMQTELSAIMRAALK</sequence>
<dbReference type="Proteomes" id="UP000588017">
    <property type="component" value="Unassembled WGS sequence"/>
</dbReference>
<protein>
    <recommendedName>
        <fullName evidence="3">CopG family transcriptional regulator</fullName>
    </recommendedName>
</protein>
<reference evidence="1 2" key="1">
    <citation type="submission" date="2020-08" db="EMBL/GenBank/DDBJ databases">
        <title>Genomic Encyclopedia of Type Strains, Phase IV (KMG-IV): sequencing the most valuable type-strain genomes for metagenomic binning, comparative biology and taxonomic classification.</title>
        <authorList>
            <person name="Goeker M."/>
        </authorList>
    </citation>
    <scope>NUCLEOTIDE SEQUENCE [LARGE SCALE GENOMIC DNA]</scope>
    <source>
        <strain evidence="1 2">DSM 101465</strain>
    </source>
</reference>
<accession>A0A841KKY5</accession>
<dbReference type="AlphaFoldDB" id="A0A841KKY5"/>
<evidence type="ECO:0008006" key="3">
    <source>
        <dbReference type="Google" id="ProtNLM"/>
    </source>
</evidence>
<gene>
    <name evidence="1" type="ORF">HNQ73_003592</name>
</gene>